<feature type="compositionally biased region" description="Low complexity" evidence="1">
    <location>
        <begin position="185"/>
        <end position="197"/>
    </location>
</feature>
<keyword evidence="4" id="KW-1185">Reference proteome</keyword>
<accession>A0A7J7P036</accession>
<dbReference type="InterPro" id="IPR029071">
    <property type="entry name" value="Ubiquitin-like_domsf"/>
</dbReference>
<feature type="compositionally biased region" description="Low complexity" evidence="1">
    <location>
        <begin position="259"/>
        <end position="276"/>
    </location>
</feature>
<feature type="region of interest" description="Disordered" evidence="1">
    <location>
        <begin position="180"/>
        <end position="215"/>
    </location>
</feature>
<comment type="caution">
    <text evidence="3">The sequence shown here is derived from an EMBL/GenBank/DDBJ whole genome shotgun (WGS) entry which is preliminary data.</text>
</comment>
<dbReference type="FunFam" id="3.10.20.90:FF:000154">
    <property type="entry name" value="Large proline-rich protein BAG6"/>
    <property type="match status" value="1"/>
</dbReference>
<protein>
    <recommendedName>
        <fullName evidence="2">Ubiquitin-like domain-containing protein</fullName>
    </recommendedName>
</protein>
<dbReference type="InterPro" id="IPR000626">
    <property type="entry name" value="Ubiquitin-like_dom"/>
</dbReference>
<feature type="compositionally biased region" description="Polar residues" evidence="1">
    <location>
        <begin position="633"/>
        <end position="660"/>
    </location>
</feature>
<feature type="region of interest" description="Disordered" evidence="1">
    <location>
        <begin position="353"/>
        <end position="375"/>
    </location>
</feature>
<dbReference type="EMBL" id="JACGCM010000427">
    <property type="protein sequence ID" value="KAF6172544.1"/>
    <property type="molecule type" value="Genomic_DNA"/>
</dbReference>
<dbReference type="SMART" id="SM00213">
    <property type="entry name" value="UBQ"/>
    <property type="match status" value="1"/>
</dbReference>
<feature type="compositionally biased region" description="Polar residues" evidence="1">
    <location>
        <begin position="563"/>
        <end position="581"/>
    </location>
</feature>
<organism evidence="3 4">
    <name type="scientific">Kingdonia uniflora</name>
    <dbReference type="NCBI Taxonomy" id="39325"/>
    <lineage>
        <taxon>Eukaryota</taxon>
        <taxon>Viridiplantae</taxon>
        <taxon>Streptophyta</taxon>
        <taxon>Embryophyta</taxon>
        <taxon>Tracheophyta</taxon>
        <taxon>Spermatophyta</taxon>
        <taxon>Magnoliopsida</taxon>
        <taxon>Ranunculales</taxon>
        <taxon>Circaeasteraceae</taxon>
        <taxon>Kingdonia</taxon>
    </lineage>
</organism>
<dbReference type="GO" id="GO:0036503">
    <property type="term" value="P:ERAD pathway"/>
    <property type="evidence" value="ECO:0007669"/>
    <property type="project" value="TreeGrafter"/>
</dbReference>
<evidence type="ECO:0000313" key="4">
    <source>
        <dbReference type="Proteomes" id="UP000541444"/>
    </source>
</evidence>
<feature type="region of interest" description="Disordered" evidence="1">
    <location>
        <begin position="563"/>
        <end position="589"/>
    </location>
</feature>
<dbReference type="GO" id="GO:0031593">
    <property type="term" value="F:polyubiquitin modification-dependent protein binding"/>
    <property type="evidence" value="ECO:0007669"/>
    <property type="project" value="TreeGrafter"/>
</dbReference>
<dbReference type="PROSITE" id="PS00299">
    <property type="entry name" value="UBIQUITIN_1"/>
    <property type="match status" value="1"/>
</dbReference>
<dbReference type="Gene3D" id="3.10.20.90">
    <property type="entry name" value="Phosphatidylinositol 3-kinase Catalytic Subunit, Chain A, domain 1"/>
    <property type="match status" value="1"/>
</dbReference>
<reference evidence="3 4" key="1">
    <citation type="journal article" date="2020" name="IScience">
        <title>Genome Sequencing of the Endangered Kingdonia uniflora (Circaeasteraceae, Ranunculales) Reveals Potential Mechanisms of Evolutionary Specialization.</title>
        <authorList>
            <person name="Sun Y."/>
            <person name="Deng T."/>
            <person name="Zhang A."/>
            <person name="Moore M.J."/>
            <person name="Landis J.B."/>
            <person name="Lin N."/>
            <person name="Zhang H."/>
            <person name="Zhang X."/>
            <person name="Huang J."/>
            <person name="Zhang X."/>
            <person name="Sun H."/>
            <person name="Wang H."/>
        </authorList>
    </citation>
    <scope>NUCLEOTIDE SEQUENCE [LARGE SCALE GENOMIC DNA]</scope>
    <source>
        <strain evidence="3">TB1705</strain>
        <tissue evidence="3">Leaf</tissue>
    </source>
</reference>
<dbReference type="PANTHER" id="PTHR15204">
    <property type="entry name" value="LARGE PROLINE-RICH PROTEIN BAG6"/>
    <property type="match status" value="1"/>
</dbReference>
<dbReference type="OrthoDB" id="267397at2759"/>
<proteinExistence type="predicted"/>
<dbReference type="Proteomes" id="UP000541444">
    <property type="component" value="Unassembled WGS sequence"/>
</dbReference>
<dbReference type="AlphaFoldDB" id="A0A7J7P036"/>
<dbReference type="GO" id="GO:0071818">
    <property type="term" value="C:BAT3 complex"/>
    <property type="evidence" value="ECO:0007669"/>
    <property type="project" value="TreeGrafter"/>
</dbReference>
<dbReference type="PRINTS" id="PR00348">
    <property type="entry name" value="UBIQUITIN"/>
</dbReference>
<dbReference type="PANTHER" id="PTHR15204:SF5">
    <property type="entry name" value="LARGE PROLINE-RICH PROTEIN BAG6 ISOFORM X1"/>
    <property type="match status" value="1"/>
</dbReference>
<evidence type="ECO:0000313" key="3">
    <source>
        <dbReference type="EMBL" id="KAF6172544.1"/>
    </source>
</evidence>
<dbReference type="InterPro" id="IPR019954">
    <property type="entry name" value="Ubiquitin_CS"/>
</dbReference>
<evidence type="ECO:0000259" key="2">
    <source>
        <dbReference type="PROSITE" id="PS50053"/>
    </source>
</evidence>
<feature type="domain" description="Ubiquitin-like" evidence="2">
    <location>
        <begin position="107"/>
        <end position="178"/>
    </location>
</feature>
<feature type="compositionally biased region" description="Polar residues" evidence="1">
    <location>
        <begin position="691"/>
        <end position="703"/>
    </location>
</feature>
<gene>
    <name evidence="3" type="ORF">GIB67_007057</name>
</gene>
<name>A0A7J7P036_9MAGN</name>
<dbReference type="SUPFAM" id="SSF54236">
    <property type="entry name" value="Ubiquitin-like"/>
    <property type="match status" value="1"/>
</dbReference>
<sequence length="1044" mass="110579">MSDDPFDYDLHDLEEHNDDYYESDASAMEEDEAPIDEYYPSMEEYQAPIDELSTAIIDYSQYFQTLSSTNVLAENHRPFFFFISMAENPNEGSSSSEVPCESSESTVEVNVKTLNSQIYSFRVSKNLPVSQFKEKIASSTGIPVGQQRLIFRGRVLKDDHLLSEYHVEDGITLHLVERHPVQPQSSTGTNSGGTTANNDDRGNDSSTGAPRGMARQVSHSVVLGTFDMGDQEGVVPDISRIVGAVLSSIGLGSQIPAGATSNVSSSTPVSNTNAPSQASQPTIEGAGGRNQEGTQVHIGPTFPNHPFQSIRQSVQFPLSGASVSVPSHQMPIPDSLHTLSEFINRMELALSVNGNQSSPSPASAGEAHGVDLPSNSRGFPTPEALTIVLRRAQQLLSGHAVATLSHLAGRLEEEGSSSDPGLRNQIQSEAIQVGQAMQHLGALFLELGRTILTLRMGQSPTESLVNAGPAVYISPSGPNPIMVQPFPFQTRSLFGGSRQTNPTLGSLGVGDAPRNVNIHIHAVGSRANVGDATHEGRPNGNRSGGSSAARAMPVRNVIATTAPSRSQVEAQQNNQSHTIPPQGSGVPISITVQPNAVNSESQAPSGSFSIPTTLVAEITSELRGLVYNIQEENQVPSGQSEGSTFQGMPTGAGTSDNMVSNGEGETGESSYDCLAERELHEQPEYCEPSNDVGTSTSLGPTELSSAGSVGIPSGGSSGETVVSEKPVDATEDATSSSRSFDPPEVEKVVPLGLGLGGLQPRARRSKQPRSQGKSGDDTVTDPPLSQSANNVGGLLQNLISPGSNANVPPSRNMPHGSGQIIDNLPLEMQGSNGQLDATNMMSQVLNSPALSGLLAGLSEQTGVGSPDGLRNMFDQFTQSPAIRNTINQFVHQMDGESIGNFSGVGSGQGGGGMDLSRMMQQMMPIVSQALMGGMPQRESSLGRESDGLHQLEMSRPVRDDRPDNLAPQVGLQEAAQGIVRHDPPGVIFRTIVENAAHLNGDGRGPDDLVEVLCSDEDLANEFMEMLHRDIVRRLQEDSSTTDES</sequence>
<dbReference type="GO" id="GO:0051787">
    <property type="term" value="F:misfolded protein binding"/>
    <property type="evidence" value="ECO:0007669"/>
    <property type="project" value="TreeGrafter"/>
</dbReference>
<feature type="region of interest" description="Disordered" evidence="1">
    <location>
        <begin position="682"/>
        <end position="822"/>
    </location>
</feature>
<dbReference type="Pfam" id="PF00240">
    <property type="entry name" value="ubiquitin"/>
    <property type="match status" value="1"/>
</dbReference>
<evidence type="ECO:0000256" key="1">
    <source>
        <dbReference type="SAM" id="MobiDB-lite"/>
    </source>
</evidence>
<feature type="compositionally biased region" description="Polar residues" evidence="1">
    <location>
        <begin position="797"/>
        <end position="809"/>
    </location>
</feature>
<feature type="region of interest" description="Disordered" evidence="1">
    <location>
        <begin position="526"/>
        <end position="551"/>
    </location>
</feature>
<feature type="compositionally biased region" description="Low complexity" evidence="1">
    <location>
        <begin position="539"/>
        <end position="551"/>
    </location>
</feature>
<feature type="region of interest" description="Disordered" evidence="1">
    <location>
        <begin position="633"/>
        <end position="670"/>
    </location>
</feature>
<feature type="region of interest" description="Disordered" evidence="1">
    <location>
        <begin position="258"/>
        <end position="304"/>
    </location>
</feature>
<dbReference type="PROSITE" id="PS50053">
    <property type="entry name" value="UBIQUITIN_2"/>
    <property type="match status" value="1"/>
</dbReference>
<dbReference type="InterPro" id="IPR019956">
    <property type="entry name" value="Ubiquitin_dom"/>
</dbReference>